<sequence>MRKHLLTFMLVPAIAFGAITVPLPEHASASTAGQIVSSVSLRQSPNENSARIRYLKSGEKVTILEKVNNWWYKVKDGSGRIGYISTASKYIQTSGGSSGGSNNGSGSNGGSTTTKVQNVIAAGKKYIGTPYEYGSSRDNTSTFDCSDFVRQAFLDGIGLKLPSDSRGQGNYVKSLGNAKTNWRDLKAGDLMFFMDYRGTAASNYTGINKTTQRITHVAMYLGDGKILSTYSKESGGVRIDSIAGRHWEYRFLYGGSAL</sequence>
<dbReference type="Gene3D" id="3.90.1720.10">
    <property type="entry name" value="endopeptidase domain like (from Nostoc punctiforme)"/>
    <property type="match status" value="1"/>
</dbReference>
<dbReference type="InterPro" id="IPR000064">
    <property type="entry name" value="NLP_P60_dom"/>
</dbReference>
<evidence type="ECO:0000313" key="8">
    <source>
        <dbReference type="EMBL" id="NEW04509.1"/>
    </source>
</evidence>
<keyword evidence="5" id="KW-0732">Signal</keyword>
<evidence type="ECO:0000256" key="5">
    <source>
        <dbReference type="SAM" id="SignalP"/>
    </source>
</evidence>
<dbReference type="RefSeq" id="WP_163940103.1">
    <property type="nucleotide sequence ID" value="NZ_JAAIKC010000001.1"/>
</dbReference>
<evidence type="ECO:0000256" key="2">
    <source>
        <dbReference type="ARBA" id="ARBA00022670"/>
    </source>
</evidence>
<evidence type="ECO:0000256" key="4">
    <source>
        <dbReference type="ARBA" id="ARBA00022807"/>
    </source>
</evidence>
<dbReference type="InterPro" id="IPR038765">
    <property type="entry name" value="Papain-like_cys_pep_sf"/>
</dbReference>
<feature type="domain" description="NlpC/P60" evidence="7">
    <location>
        <begin position="113"/>
        <end position="258"/>
    </location>
</feature>
<keyword evidence="3" id="KW-0378">Hydrolase</keyword>
<feature type="signal peptide" evidence="5">
    <location>
        <begin position="1"/>
        <end position="27"/>
    </location>
</feature>
<dbReference type="CDD" id="cd00174">
    <property type="entry name" value="SH3"/>
    <property type="match status" value="1"/>
</dbReference>
<evidence type="ECO:0000256" key="1">
    <source>
        <dbReference type="ARBA" id="ARBA00007074"/>
    </source>
</evidence>
<feature type="domain" description="SH3b" evidence="6">
    <location>
        <begin position="29"/>
        <end position="95"/>
    </location>
</feature>
<dbReference type="AlphaFoldDB" id="A0A6G3ZSE2"/>
<dbReference type="EMBL" id="JAAIKC010000001">
    <property type="protein sequence ID" value="NEW04509.1"/>
    <property type="molecule type" value="Genomic_DNA"/>
</dbReference>
<dbReference type="InterPro" id="IPR051202">
    <property type="entry name" value="Peptidase_C40"/>
</dbReference>
<dbReference type="PANTHER" id="PTHR47053">
    <property type="entry name" value="MUREIN DD-ENDOPEPTIDASE MEPH-RELATED"/>
    <property type="match status" value="1"/>
</dbReference>
<dbReference type="PROSITE" id="PS51935">
    <property type="entry name" value="NLPC_P60"/>
    <property type="match status" value="1"/>
</dbReference>
<dbReference type="PANTHER" id="PTHR47053:SF1">
    <property type="entry name" value="MUREIN DD-ENDOPEPTIDASE MEPH-RELATED"/>
    <property type="match status" value="1"/>
</dbReference>
<dbReference type="Pfam" id="PF00877">
    <property type="entry name" value="NLPC_P60"/>
    <property type="match status" value="1"/>
</dbReference>
<feature type="chain" id="PRO_5026010287" evidence="5">
    <location>
        <begin position="28"/>
        <end position="258"/>
    </location>
</feature>
<keyword evidence="2" id="KW-0645">Protease</keyword>
<proteinExistence type="inferred from homology"/>
<organism evidence="8">
    <name type="scientific">Paenibacillus sp. SYP-B3998</name>
    <dbReference type="NCBI Taxonomy" id="2678564"/>
    <lineage>
        <taxon>Bacteria</taxon>
        <taxon>Bacillati</taxon>
        <taxon>Bacillota</taxon>
        <taxon>Bacilli</taxon>
        <taxon>Bacillales</taxon>
        <taxon>Paenibacillaceae</taxon>
        <taxon>Paenibacillus</taxon>
    </lineage>
</organism>
<comment type="similarity">
    <text evidence="1">Belongs to the peptidase C40 family.</text>
</comment>
<keyword evidence="4" id="KW-0788">Thiol protease</keyword>
<dbReference type="SUPFAM" id="SSF54001">
    <property type="entry name" value="Cysteine proteinases"/>
    <property type="match status" value="1"/>
</dbReference>
<evidence type="ECO:0000259" key="7">
    <source>
        <dbReference type="PROSITE" id="PS51935"/>
    </source>
</evidence>
<gene>
    <name evidence="8" type="ORF">GK047_00530</name>
</gene>
<accession>A0A6G3ZSE2</accession>
<evidence type="ECO:0000256" key="3">
    <source>
        <dbReference type="ARBA" id="ARBA00022801"/>
    </source>
</evidence>
<dbReference type="InterPro" id="IPR003646">
    <property type="entry name" value="SH3-like_bac-type"/>
</dbReference>
<dbReference type="Gene3D" id="2.30.30.40">
    <property type="entry name" value="SH3 Domains"/>
    <property type="match status" value="1"/>
</dbReference>
<dbReference type="GO" id="GO:0008234">
    <property type="term" value="F:cysteine-type peptidase activity"/>
    <property type="evidence" value="ECO:0007669"/>
    <property type="project" value="UniProtKB-KW"/>
</dbReference>
<comment type="caution">
    <text evidence="8">The sequence shown here is derived from an EMBL/GenBank/DDBJ whole genome shotgun (WGS) entry which is preliminary data.</text>
</comment>
<name>A0A6G3ZSE2_9BACL</name>
<protein>
    <submittedName>
        <fullName evidence="8">C40 family peptidase</fullName>
    </submittedName>
</protein>
<dbReference type="InterPro" id="IPR036028">
    <property type="entry name" value="SH3-like_dom_sf"/>
</dbReference>
<dbReference type="SUPFAM" id="SSF50044">
    <property type="entry name" value="SH3-domain"/>
    <property type="match status" value="1"/>
</dbReference>
<dbReference type="GO" id="GO:0006508">
    <property type="term" value="P:proteolysis"/>
    <property type="evidence" value="ECO:0007669"/>
    <property type="project" value="UniProtKB-KW"/>
</dbReference>
<dbReference type="SMART" id="SM00287">
    <property type="entry name" value="SH3b"/>
    <property type="match status" value="1"/>
</dbReference>
<evidence type="ECO:0000259" key="6">
    <source>
        <dbReference type="PROSITE" id="PS51781"/>
    </source>
</evidence>
<reference evidence="8" key="1">
    <citation type="submission" date="2020-02" db="EMBL/GenBank/DDBJ databases">
        <authorList>
            <person name="Shen X.-R."/>
            <person name="Zhang Y.-X."/>
        </authorList>
    </citation>
    <scope>NUCLEOTIDE SEQUENCE</scope>
    <source>
        <strain evidence="8">SYP-B3998</strain>
    </source>
</reference>
<dbReference type="PROSITE" id="PS51781">
    <property type="entry name" value="SH3B"/>
    <property type="match status" value="1"/>
</dbReference>
<dbReference type="Pfam" id="PF08239">
    <property type="entry name" value="SH3_3"/>
    <property type="match status" value="1"/>
</dbReference>